<dbReference type="SMART" id="SM00448">
    <property type="entry name" value="REC"/>
    <property type="match status" value="1"/>
</dbReference>
<name>A0ABS8TXC9_9SPHI</name>
<evidence type="ECO:0000256" key="1">
    <source>
        <dbReference type="ARBA" id="ARBA00022801"/>
    </source>
</evidence>
<dbReference type="Pfam" id="PF07228">
    <property type="entry name" value="SpoIIE"/>
    <property type="match status" value="1"/>
</dbReference>
<feature type="modified residue" description="4-aspartylphosphate" evidence="2">
    <location>
        <position position="57"/>
    </location>
</feature>
<dbReference type="SUPFAM" id="SSF81606">
    <property type="entry name" value="PP2C-like"/>
    <property type="match status" value="1"/>
</dbReference>
<dbReference type="PROSITE" id="PS50110">
    <property type="entry name" value="RESPONSE_REGULATORY"/>
    <property type="match status" value="1"/>
</dbReference>
<evidence type="ECO:0000256" key="2">
    <source>
        <dbReference type="PROSITE-ProRule" id="PRU00169"/>
    </source>
</evidence>
<evidence type="ECO:0000313" key="4">
    <source>
        <dbReference type="EMBL" id="MCD8739491.1"/>
    </source>
</evidence>
<dbReference type="EMBL" id="JAJPWV010000001">
    <property type="protein sequence ID" value="MCD8739491.1"/>
    <property type="molecule type" value="Genomic_DNA"/>
</dbReference>
<dbReference type="CDD" id="cd00156">
    <property type="entry name" value="REC"/>
    <property type="match status" value="1"/>
</dbReference>
<dbReference type="SMART" id="SM00331">
    <property type="entry name" value="PP2C_SIG"/>
    <property type="match status" value="1"/>
</dbReference>
<dbReference type="InterPro" id="IPR011006">
    <property type="entry name" value="CheY-like_superfamily"/>
</dbReference>
<dbReference type="Gene3D" id="3.40.50.2300">
    <property type="match status" value="1"/>
</dbReference>
<dbReference type="SUPFAM" id="SSF52172">
    <property type="entry name" value="CheY-like"/>
    <property type="match status" value="1"/>
</dbReference>
<organism evidence="4 5">
    <name type="scientific">Mucilaginibacter roseus</name>
    <dbReference type="NCBI Taxonomy" id="1528868"/>
    <lineage>
        <taxon>Bacteria</taxon>
        <taxon>Pseudomonadati</taxon>
        <taxon>Bacteroidota</taxon>
        <taxon>Sphingobacteriia</taxon>
        <taxon>Sphingobacteriales</taxon>
        <taxon>Sphingobacteriaceae</taxon>
        <taxon>Mucilaginibacter</taxon>
    </lineage>
</organism>
<dbReference type="InterPro" id="IPR052016">
    <property type="entry name" value="Bact_Sigma-Reg"/>
</dbReference>
<dbReference type="RefSeq" id="WP_232175379.1">
    <property type="nucleotide sequence ID" value="NZ_JAJPWV010000001.1"/>
</dbReference>
<dbReference type="Gene3D" id="3.60.40.10">
    <property type="entry name" value="PPM-type phosphatase domain"/>
    <property type="match status" value="1"/>
</dbReference>
<dbReference type="Proteomes" id="UP001199919">
    <property type="component" value="Unassembled WGS sequence"/>
</dbReference>
<proteinExistence type="predicted"/>
<gene>
    <name evidence="4" type="ORF">LT679_02655</name>
</gene>
<evidence type="ECO:0000259" key="3">
    <source>
        <dbReference type="PROSITE" id="PS50110"/>
    </source>
</evidence>
<dbReference type="InterPro" id="IPR001789">
    <property type="entry name" value="Sig_transdc_resp-reg_receiver"/>
</dbReference>
<dbReference type="PANTHER" id="PTHR43156">
    <property type="entry name" value="STAGE II SPORULATION PROTEIN E-RELATED"/>
    <property type="match status" value="1"/>
</dbReference>
<dbReference type="PANTHER" id="PTHR43156:SF2">
    <property type="entry name" value="STAGE II SPORULATION PROTEIN E"/>
    <property type="match status" value="1"/>
</dbReference>
<feature type="domain" description="Response regulatory" evidence="3">
    <location>
        <begin position="8"/>
        <end position="124"/>
    </location>
</feature>
<keyword evidence="5" id="KW-1185">Reference proteome</keyword>
<keyword evidence="1" id="KW-0378">Hydrolase</keyword>
<accession>A0ABS8TXC9</accession>
<dbReference type="InterPro" id="IPR036457">
    <property type="entry name" value="PPM-type-like_dom_sf"/>
</dbReference>
<dbReference type="Pfam" id="PF00072">
    <property type="entry name" value="Response_reg"/>
    <property type="match status" value="1"/>
</dbReference>
<dbReference type="InterPro" id="IPR001932">
    <property type="entry name" value="PPM-type_phosphatase-like_dom"/>
</dbReference>
<keyword evidence="2" id="KW-0597">Phosphoprotein</keyword>
<evidence type="ECO:0000313" key="5">
    <source>
        <dbReference type="Proteomes" id="UP001199919"/>
    </source>
</evidence>
<protein>
    <submittedName>
        <fullName evidence="4">Fused response regulator/phosphatase</fullName>
    </submittedName>
</protein>
<reference evidence="4 5" key="1">
    <citation type="submission" date="2021-12" db="EMBL/GenBank/DDBJ databases">
        <title>Mucilaginibacter roseus genome.</title>
        <authorList>
            <person name="Ferreira J.R."/>
            <person name="Newman J.D."/>
        </authorList>
    </citation>
    <scope>NUCLEOTIDE SEQUENCE [LARGE SCALE GENOMIC DNA]</scope>
    <source>
        <strain evidence="4 5">LMG 28454</strain>
    </source>
</reference>
<sequence>MTQAKENKILLVDDNLLFLNIMVQALKKTGWECVTAMSAASAIEKLSTDIPDIILSDYEMPGMNGIEFRQKLMELEMFRDIPFVFLTSLSDKETIEQGLDLQAIDFIIKDTPINVIISKLNNILLTVNKQRELSTLEVQNAAKALNIKSIPQKKPEITGYDINFWHRPYNDVPGGDFIDFIQVDKRYTYVVLGDIMGKKWMAWYFTFGYLSYVRSAVRFATLSNEFSPANILQKVNSIICLDDVLQDILSSLSLVLIDTESGLITYAGAGDLPLLHYNANTQQLQQVTTDGLLLGMFAGVSYTEQQLVLNPTDQLFIFTDGMIDVADNGKIKTDYENFKYKLSELLTAGISFEEIKQQLFNLSPDIVVDDQSIINIVRTL</sequence>
<comment type="caution">
    <text evidence="4">The sequence shown here is derived from an EMBL/GenBank/DDBJ whole genome shotgun (WGS) entry which is preliminary data.</text>
</comment>